<dbReference type="InterPro" id="IPR024173">
    <property type="entry name" value="Pesterase_MJ0037-like"/>
</dbReference>
<proteinExistence type="predicted"/>
<dbReference type="InterPro" id="IPR029052">
    <property type="entry name" value="Metallo-depent_PP-like"/>
</dbReference>
<accession>A0A975H3U3</accession>
<dbReference type="PANTHER" id="PTHR39323:SF1">
    <property type="entry name" value="BLR1149 PROTEIN"/>
    <property type="match status" value="1"/>
</dbReference>
<dbReference type="GO" id="GO:0016874">
    <property type="term" value="F:ligase activity"/>
    <property type="evidence" value="ECO:0007669"/>
    <property type="project" value="UniProtKB-KW"/>
</dbReference>
<dbReference type="PIRSF" id="PIRSF000887">
    <property type="entry name" value="Pesterase_MJ0037"/>
    <property type="match status" value="1"/>
</dbReference>
<reference evidence="1" key="1">
    <citation type="submission" date="2021-03" db="EMBL/GenBank/DDBJ databases">
        <title>Ottowia sp. 27C isolated from the cloaca of a Giant Asian pond turtle (Heosemys grandis).</title>
        <authorList>
            <person name="Spergser J."/>
            <person name="Busse H.-J."/>
        </authorList>
    </citation>
    <scope>NUCLEOTIDE SEQUENCE</scope>
    <source>
        <strain evidence="1">27C</strain>
    </source>
</reference>
<organism evidence="1 2">
    <name type="scientific">Ottowia testudinis</name>
    <dbReference type="NCBI Taxonomy" id="2816950"/>
    <lineage>
        <taxon>Bacteria</taxon>
        <taxon>Pseudomonadati</taxon>
        <taxon>Pseudomonadota</taxon>
        <taxon>Betaproteobacteria</taxon>
        <taxon>Burkholderiales</taxon>
        <taxon>Comamonadaceae</taxon>
        <taxon>Ottowia</taxon>
    </lineage>
</organism>
<protein>
    <submittedName>
        <fullName evidence="1">Ligase-associated DNA damage response endonuclease PdeM</fullName>
        <ecNumber evidence="1">3.1.-.-</ecNumber>
    </submittedName>
</protein>
<dbReference type="Proteomes" id="UP000663903">
    <property type="component" value="Chromosome"/>
</dbReference>
<evidence type="ECO:0000313" key="1">
    <source>
        <dbReference type="EMBL" id="QTD46174.1"/>
    </source>
</evidence>
<dbReference type="EMBL" id="CP071796">
    <property type="protein sequence ID" value="QTD46174.1"/>
    <property type="molecule type" value="Genomic_DNA"/>
</dbReference>
<name>A0A975H3U3_9BURK</name>
<dbReference type="EC" id="3.1.-.-" evidence="1"/>
<dbReference type="SUPFAM" id="SSF56300">
    <property type="entry name" value="Metallo-dependent phosphatases"/>
    <property type="match status" value="1"/>
</dbReference>
<dbReference type="GO" id="GO:0016787">
    <property type="term" value="F:hydrolase activity"/>
    <property type="evidence" value="ECO:0007669"/>
    <property type="project" value="UniProtKB-KW"/>
</dbReference>
<sequence length="232" mass="24516">MHVTTAEDIAGAVPLDAQGERLWLLPDRTLWWPTARTLFVADAHFGKGATFRARGLPVPRGTTADNLARLGQALTARGVAQLVFLGDFLHAREAHHPALLHALHAWRATHAAVAMTLVRGNHDSHAGDPPASLGIAIVDEPLVIGPIAACHHPQHVSGALVLAGHWHPSVTLAAGGAHDRLRLPCFWHEPGLLVLPAFGAFTGLGPIDSSASGRAYAVAEGRVWPLAPSPSR</sequence>
<gene>
    <name evidence="1" type="primary">pdeM</name>
    <name evidence="1" type="ORF">J1M35_04520</name>
</gene>
<keyword evidence="1" id="KW-0436">Ligase</keyword>
<dbReference type="Gene3D" id="3.60.21.10">
    <property type="match status" value="1"/>
</dbReference>
<keyword evidence="2" id="KW-1185">Reference proteome</keyword>
<dbReference type="AlphaFoldDB" id="A0A975H3U3"/>
<dbReference type="KEGG" id="otd:J1M35_04520"/>
<evidence type="ECO:0000313" key="2">
    <source>
        <dbReference type="Proteomes" id="UP000663903"/>
    </source>
</evidence>
<dbReference type="GO" id="GO:0004519">
    <property type="term" value="F:endonuclease activity"/>
    <property type="evidence" value="ECO:0007669"/>
    <property type="project" value="UniProtKB-KW"/>
</dbReference>
<dbReference type="PANTHER" id="PTHR39323">
    <property type="entry name" value="BLR1149 PROTEIN"/>
    <property type="match status" value="1"/>
</dbReference>
<dbReference type="RefSeq" id="WP_208010073.1">
    <property type="nucleotide sequence ID" value="NZ_CP071796.1"/>
</dbReference>
<dbReference type="InterPro" id="IPR026336">
    <property type="entry name" value="PdeM-like"/>
</dbReference>
<dbReference type="NCBIfam" id="TIGR04123">
    <property type="entry name" value="P_estr_lig_assc"/>
    <property type="match status" value="1"/>
</dbReference>
<keyword evidence="1" id="KW-0378">Hydrolase</keyword>
<keyword evidence="1" id="KW-0540">Nuclease</keyword>
<keyword evidence="1" id="KW-0255">Endonuclease</keyword>